<dbReference type="Gene3D" id="3.40.640.10">
    <property type="entry name" value="Type I PLP-dependent aspartate aminotransferase-like (Major domain)"/>
    <property type="match status" value="1"/>
</dbReference>
<reference evidence="6 7" key="1">
    <citation type="journal article" date="2013" name="Int. J. Syst. Evol. Microbiol.">
        <title>Ilumatobacter nonamiense sp. nov. and Ilumatobacter coccineum sp. nov., isolated from seashore sand.</title>
        <authorList>
            <person name="Matsumoto A."/>
            <person name="Kasai H."/>
            <person name="Matsuo Y."/>
            <person name="Shizuri Y."/>
            <person name="Ichikawa N."/>
            <person name="Fujita N."/>
            <person name="Omura S."/>
            <person name="Takahashi Y."/>
        </authorList>
    </citation>
    <scope>NUCLEOTIDE SEQUENCE [LARGE SCALE GENOMIC DNA]</scope>
    <source>
        <strain evidence="7">NBRC 103263 / KCTC 29153 / YM16-304</strain>
    </source>
</reference>
<dbReference type="PANTHER" id="PTHR43586:SF24">
    <property type="entry name" value="BLR4730 PROTEIN"/>
    <property type="match status" value="1"/>
</dbReference>
<dbReference type="InterPro" id="IPR015422">
    <property type="entry name" value="PyrdxlP-dep_Trfase_small"/>
</dbReference>
<sequence>MAAPFTDAEIETIRAATPGCRDELIHLNHAGSSLPAQTVLDAQIEHLQREATIGGYEAAAATAAEREQTYESIAALLGAKRNEIARFEHATAAWSAAFWSIPMQPGQAIITHDHDYGANAVAMLHAAATRGVRIVRVPSDAVGQIDLAALAAALDDPDGVALVSLAWIPTNGGLVNPAAAVGALTRAAGVPFLLDACQAVGQLVIDVDTIGCDFLSGTGRKYLRGPRGTGFLYVRESILDRVVPSHPDHHSAEWTTLDTYTFEPGATRFEYWEFSHANWLGLGAAVDVALDLGVDRIQTAIARRAKDLRAGLSGIGMEVHDEGIARCGIVTATHPTLASDVVQARLAEQRINTSVTHVGSSRADVERRDLAPMLRLSAHCTTTAAEVDHVCSTLAEL</sequence>
<dbReference type="PANTHER" id="PTHR43586">
    <property type="entry name" value="CYSTEINE DESULFURASE"/>
    <property type="match status" value="1"/>
</dbReference>
<dbReference type="GO" id="GO:0016740">
    <property type="term" value="F:transferase activity"/>
    <property type="evidence" value="ECO:0007669"/>
    <property type="project" value="UniProtKB-KW"/>
</dbReference>
<keyword evidence="2" id="KW-0663">Pyridoxal phosphate</keyword>
<dbReference type="Gene3D" id="3.90.1150.10">
    <property type="entry name" value="Aspartate Aminotransferase, domain 1"/>
    <property type="match status" value="1"/>
</dbReference>
<evidence type="ECO:0000256" key="4">
    <source>
        <dbReference type="RuleBase" id="RU004504"/>
    </source>
</evidence>
<dbReference type="PROSITE" id="PS00595">
    <property type="entry name" value="AA_TRANSFER_CLASS_5"/>
    <property type="match status" value="1"/>
</dbReference>
<organism evidence="6 7">
    <name type="scientific">Ilumatobacter coccineus (strain NBRC 103263 / KCTC 29153 / YM16-304)</name>
    <dbReference type="NCBI Taxonomy" id="1313172"/>
    <lineage>
        <taxon>Bacteria</taxon>
        <taxon>Bacillati</taxon>
        <taxon>Actinomycetota</taxon>
        <taxon>Acidimicrobiia</taxon>
        <taxon>Acidimicrobiales</taxon>
        <taxon>Ilumatobacteraceae</taxon>
        <taxon>Ilumatobacter</taxon>
    </lineage>
</organism>
<dbReference type="Proteomes" id="UP000011863">
    <property type="component" value="Chromosome"/>
</dbReference>
<dbReference type="InterPro" id="IPR015424">
    <property type="entry name" value="PyrdxlP-dep_Trfase"/>
</dbReference>
<keyword evidence="7" id="KW-1185">Reference proteome</keyword>
<gene>
    <name evidence="6" type="ORF">YM304_00210</name>
</gene>
<accession>A0A6C7E4Z2</accession>
<dbReference type="InterPro" id="IPR015421">
    <property type="entry name" value="PyrdxlP-dep_Trfase_major"/>
</dbReference>
<feature type="domain" description="Aminotransferase class V" evidence="5">
    <location>
        <begin position="27"/>
        <end position="389"/>
    </location>
</feature>
<dbReference type="SUPFAM" id="SSF53383">
    <property type="entry name" value="PLP-dependent transferases"/>
    <property type="match status" value="1"/>
</dbReference>
<evidence type="ECO:0000259" key="5">
    <source>
        <dbReference type="Pfam" id="PF00266"/>
    </source>
</evidence>
<protein>
    <submittedName>
        <fullName evidence="6">Putative transferase</fullName>
    </submittedName>
</protein>
<name>A0A6C7E4Z2_ILUCY</name>
<dbReference type="KEGG" id="aym:YM304_00210"/>
<dbReference type="Pfam" id="PF00266">
    <property type="entry name" value="Aminotran_5"/>
    <property type="match status" value="1"/>
</dbReference>
<evidence type="ECO:0000256" key="2">
    <source>
        <dbReference type="ARBA" id="ARBA00022898"/>
    </source>
</evidence>
<proteinExistence type="inferred from homology"/>
<evidence type="ECO:0000256" key="1">
    <source>
        <dbReference type="ARBA" id="ARBA00001933"/>
    </source>
</evidence>
<dbReference type="InterPro" id="IPR000192">
    <property type="entry name" value="Aminotrans_V_dom"/>
</dbReference>
<dbReference type="AlphaFoldDB" id="A0A6C7E4Z2"/>
<dbReference type="EMBL" id="AP012057">
    <property type="protein sequence ID" value="BAN00335.1"/>
    <property type="molecule type" value="Genomic_DNA"/>
</dbReference>
<keyword evidence="6" id="KW-0808">Transferase</keyword>
<evidence type="ECO:0000256" key="3">
    <source>
        <dbReference type="RuleBase" id="RU004075"/>
    </source>
</evidence>
<dbReference type="InterPro" id="IPR020578">
    <property type="entry name" value="Aminotrans_V_PyrdxlP_BS"/>
</dbReference>
<comment type="cofactor">
    <cofactor evidence="1 4">
        <name>pyridoxal 5'-phosphate</name>
        <dbReference type="ChEBI" id="CHEBI:597326"/>
    </cofactor>
</comment>
<evidence type="ECO:0000313" key="6">
    <source>
        <dbReference type="EMBL" id="BAN00335.1"/>
    </source>
</evidence>
<dbReference type="OrthoDB" id="9808002at2"/>
<evidence type="ECO:0000313" key="7">
    <source>
        <dbReference type="Proteomes" id="UP000011863"/>
    </source>
</evidence>
<comment type="similarity">
    <text evidence="3">Belongs to the class-V pyridoxal-phosphate-dependent aminotransferase family.</text>
</comment>
<dbReference type="RefSeq" id="WP_015439583.1">
    <property type="nucleotide sequence ID" value="NC_020520.1"/>
</dbReference>